<name>A0A2S0HYM5_9FLAO</name>
<dbReference type="KEGG" id="aue:C5O00_11530"/>
<dbReference type="AlphaFoldDB" id="A0A2S0HYM5"/>
<dbReference type="Pfam" id="PF02230">
    <property type="entry name" value="Abhydrolase_2"/>
    <property type="match status" value="1"/>
</dbReference>
<reference evidence="2 3" key="1">
    <citation type="submission" date="2018-02" db="EMBL/GenBank/DDBJ databases">
        <title>Genomic analysis of the strain RR4-38 isolated from a seawater recirculating aquaculture system.</title>
        <authorList>
            <person name="Kim Y.-S."/>
            <person name="Jang Y.H."/>
            <person name="Kim K.-H."/>
        </authorList>
    </citation>
    <scope>NUCLEOTIDE SEQUENCE [LARGE SCALE GENOMIC DNA]</scope>
    <source>
        <strain evidence="2 3">RR4-38</strain>
    </source>
</reference>
<dbReference type="EMBL" id="CP027062">
    <property type="protein sequence ID" value="AVI51762.1"/>
    <property type="molecule type" value="Genomic_DNA"/>
</dbReference>
<evidence type="ECO:0000313" key="3">
    <source>
        <dbReference type="Proteomes" id="UP000238442"/>
    </source>
</evidence>
<dbReference type="OrthoDB" id="595091at2"/>
<dbReference type="RefSeq" id="WP_105217002.1">
    <property type="nucleotide sequence ID" value="NZ_CP027062.1"/>
</dbReference>
<dbReference type="InterPro" id="IPR003140">
    <property type="entry name" value="PLipase/COase/thioEstase"/>
</dbReference>
<sequence>MALEKRVTYKASASYSTLNNYDHKTLNVWMVFHGMGHLSRYFARFFSTLDPETNYIIAPQAPSKYYLNTDSKHVGASWLTREDTLAETKNVLAYVDAVWEAENITNPSSLFILGYSQGVSIATRWIASRKIQCKQLVLHSGGIPKELKPEDFNYMDASTKVLFMHGDQDPYITPTRLSEEIKRGSSLFGSRMEVRSFEGGHEVNIDFLQNILQL</sequence>
<organism evidence="2 3">
    <name type="scientific">Pukyongia salina</name>
    <dbReference type="NCBI Taxonomy" id="2094025"/>
    <lineage>
        <taxon>Bacteria</taxon>
        <taxon>Pseudomonadati</taxon>
        <taxon>Bacteroidota</taxon>
        <taxon>Flavobacteriia</taxon>
        <taxon>Flavobacteriales</taxon>
        <taxon>Flavobacteriaceae</taxon>
        <taxon>Pukyongia</taxon>
    </lineage>
</organism>
<gene>
    <name evidence="2" type="ORF">C5O00_11530</name>
</gene>
<keyword evidence="3" id="KW-1185">Reference proteome</keyword>
<accession>A0A2S0HYM5</accession>
<feature type="domain" description="Phospholipase/carboxylesterase/thioesterase" evidence="1">
    <location>
        <begin position="23"/>
        <end position="212"/>
    </location>
</feature>
<dbReference type="Gene3D" id="3.40.50.1820">
    <property type="entry name" value="alpha/beta hydrolase"/>
    <property type="match status" value="1"/>
</dbReference>
<evidence type="ECO:0000259" key="1">
    <source>
        <dbReference type="Pfam" id="PF02230"/>
    </source>
</evidence>
<protein>
    <submittedName>
        <fullName evidence="2">Esterase</fullName>
    </submittedName>
</protein>
<evidence type="ECO:0000313" key="2">
    <source>
        <dbReference type="EMBL" id="AVI51762.1"/>
    </source>
</evidence>
<dbReference type="GO" id="GO:0016787">
    <property type="term" value="F:hydrolase activity"/>
    <property type="evidence" value="ECO:0007669"/>
    <property type="project" value="InterPro"/>
</dbReference>
<dbReference type="SUPFAM" id="SSF53474">
    <property type="entry name" value="alpha/beta-Hydrolases"/>
    <property type="match status" value="1"/>
</dbReference>
<dbReference type="InterPro" id="IPR029058">
    <property type="entry name" value="AB_hydrolase_fold"/>
</dbReference>
<dbReference type="Proteomes" id="UP000238442">
    <property type="component" value="Chromosome"/>
</dbReference>
<proteinExistence type="predicted"/>